<sequence>MRNGGKARFSDFGACCRIHRRERNQRGRKKPEREISSGFAFGRRRACLGSPSNGRHPCFRIDLSHSVVGERDKKKTRRFSVRLLHRRTTLSKETHIKVSD</sequence>
<comment type="caution">
    <text evidence="1">The sequence shown here is derived from an EMBL/GenBank/DDBJ whole genome shotgun (WGS) entry which is preliminary data.</text>
</comment>
<evidence type="ECO:0000313" key="1">
    <source>
        <dbReference type="EMBL" id="KAG6683295.1"/>
    </source>
</evidence>
<accession>A0A922DFC6</accession>
<gene>
    <name evidence="1" type="ORF">I3842_12G005700</name>
</gene>
<proteinExistence type="predicted"/>
<name>A0A922DFC6_CARIL</name>
<organism evidence="1 2">
    <name type="scientific">Carya illinoinensis</name>
    <name type="common">Pecan</name>
    <dbReference type="NCBI Taxonomy" id="32201"/>
    <lineage>
        <taxon>Eukaryota</taxon>
        <taxon>Viridiplantae</taxon>
        <taxon>Streptophyta</taxon>
        <taxon>Embryophyta</taxon>
        <taxon>Tracheophyta</taxon>
        <taxon>Spermatophyta</taxon>
        <taxon>Magnoliopsida</taxon>
        <taxon>eudicotyledons</taxon>
        <taxon>Gunneridae</taxon>
        <taxon>Pentapetalae</taxon>
        <taxon>rosids</taxon>
        <taxon>fabids</taxon>
        <taxon>Fagales</taxon>
        <taxon>Juglandaceae</taxon>
        <taxon>Carya</taxon>
    </lineage>
</organism>
<protein>
    <submittedName>
        <fullName evidence="1">Uncharacterized protein</fullName>
    </submittedName>
</protein>
<reference evidence="1" key="1">
    <citation type="submission" date="2021-01" db="EMBL/GenBank/DDBJ databases">
        <authorList>
            <person name="Lovell J.T."/>
            <person name="Bentley N."/>
            <person name="Bhattarai G."/>
            <person name="Jenkins J.W."/>
            <person name="Sreedasyam A."/>
            <person name="Alarcon Y."/>
            <person name="Bock C."/>
            <person name="Boston L."/>
            <person name="Carlson J."/>
            <person name="Cervantes K."/>
            <person name="Clermont K."/>
            <person name="Krom N."/>
            <person name="Kubenka K."/>
            <person name="Mamidi S."/>
            <person name="Mattison C."/>
            <person name="Monteros M."/>
            <person name="Pisani C."/>
            <person name="Plott C."/>
            <person name="Rajasekar S."/>
            <person name="Rhein H.S."/>
            <person name="Rohla C."/>
            <person name="Song M."/>
            <person name="Hilaire R.S."/>
            <person name="Shu S."/>
            <person name="Wells L."/>
            <person name="Wang X."/>
            <person name="Webber J."/>
            <person name="Heerema R.J."/>
            <person name="Klein P."/>
            <person name="Conner P."/>
            <person name="Grauke L."/>
            <person name="Grimwood J."/>
            <person name="Schmutz J."/>
            <person name="Randall J.J."/>
        </authorList>
    </citation>
    <scope>NUCLEOTIDE SEQUENCE</scope>
    <source>
        <tissue evidence="1">Leaf</tissue>
    </source>
</reference>
<dbReference type="AlphaFoldDB" id="A0A922DFC6"/>
<evidence type="ECO:0000313" key="2">
    <source>
        <dbReference type="Proteomes" id="UP000811246"/>
    </source>
</evidence>
<dbReference type="EMBL" id="CM031836">
    <property type="protein sequence ID" value="KAG6683295.1"/>
    <property type="molecule type" value="Genomic_DNA"/>
</dbReference>
<dbReference type="Proteomes" id="UP000811246">
    <property type="component" value="Chromosome 12"/>
</dbReference>